<protein>
    <recommendedName>
        <fullName evidence="3">SRPBCC family protein</fullName>
    </recommendedName>
</protein>
<dbReference type="Gene3D" id="3.30.530.20">
    <property type="match status" value="1"/>
</dbReference>
<dbReference type="Pfam" id="PF10604">
    <property type="entry name" value="Polyketide_cyc2"/>
    <property type="match status" value="1"/>
</dbReference>
<evidence type="ECO:0000313" key="2">
    <source>
        <dbReference type="Proteomes" id="UP000807716"/>
    </source>
</evidence>
<dbReference type="AlphaFoldDB" id="A0A9P6QJ17"/>
<organism evidence="1 2">
    <name type="scientific">Actinomortierella ambigua</name>
    <dbReference type="NCBI Taxonomy" id="1343610"/>
    <lineage>
        <taxon>Eukaryota</taxon>
        <taxon>Fungi</taxon>
        <taxon>Fungi incertae sedis</taxon>
        <taxon>Mucoromycota</taxon>
        <taxon>Mortierellomycotina</taxon>
        <taxon>Mortierellomycetes</taxon>
        <taxon>Mortierellales</taxon>
        <taxon>Mortierellaceae</taxon>
        <taxon>Actinomortierella</taxon>
    </lineage>
</organism>
<accession>A0A9P6QJ17</accession>
<dbReference type="CDD" id="cd07821">
    <property type="entry name" value="PYR_PYL_RCAR_like"/>
    <property type="match status" value="1"/>
</dbReference>
<dbReference type="InterPro" id="IPR019587">
    <property type="entry name" value="Polyketide_cyclase/dehydratase"/>
</dbReference>
<name>A0A9P6QJ17_9FUNG</name>
<keyword evidence="2" id="KW-1185">Reference proteome</keyword>
<dbReference type="EMBL" id="JAAAJB010000009">
    <property type="protein sequence ID" value="KAG0270214.1"/>
    <property type="molecule type" value="Genomic_DNA"/>
</dbReference>
<proteinExistence type="predicted"/>
<gene>
    <name evidence="1" type="ORF">DFQ27_009592</name>
</gene>
<evidence type="ECO:0000313" key="1">
    <source>
        <dbReference type="EMBL" id="KAG0270214.1"/>
    </source>
</evidence>
<dbReference type="OrthoDB" id="10255646at2759"/>
<reference evidence="1" key="1">
    <citation type="journal article" date="2020" name="Fungal Divers.">
        <title>Resolving the Mortierellaceae phylogeny through synthesis of multi-gene phylogenetics and phylogenomics.</title>
        <authorList>
            <person name="Vandepol N."/>
            <person name="Liber J."/>
            <person name="Desiro A."/>
            <person name="Na H."/>
            <person name="Kennedy M."/>
            <person name="Barry K."/>
            <person name="Grigoriev I.V."/>
            <person name="Miller A.N."/>
            <person name="O'Donnell K."/>
            <person name="Stajich J.E."/>
            <person name="Bonito G."/>
        </authorList>
    </citation>
    <scope>NUCLEOTIDE SEQUENCE</scope>
    <source>
        <strain evidence="1">BC1065</strain>
    </source>
</reference>
<sequence>MSVTRVIESRVIDAPIDLVWKQVRSAELSFWSAIKSAKVEQGSSSEVGSLRTFAFKDGSVQQVKVVELSDLGHFLSFDFIQSEPAVGYMSALHTIHLRKVTNNNTTFVEWSAEFSSDAKLDVIEDSKFKRLEGLEDLAKACAKK</sequence>
<dbReference type="PANTHER" id="PTHR39332">
    <property type="entry name" value="BLL4707 PROTEIN"/>
    <property type="match status" value="1"/>
</dbReference>
<dbReference type="PANTHER" id="PTHR39332:SF7">
    <property type="entry name" value="SRPBCC FAMILY PROTEIN"/>
    <property type="match status" value="1"/>
</dbReference>
<dbReference type="InterPro" id="IPR023393">
    <property type="entry name" value="START-like_dom_sf"/>
</dbReference>
<dbReference type="Proteomes" id="UP000807716">
    <property type="component" value="Unassembled WGS sequence"/>
</dbReference>
<comment type="caution">
    <text evidence="1">The sequence shown here is derived from an EMBL/GenBank/DDBJ whole genome shotgun (WGS) entry which is preliminary data.</text>
</comment>
<dbReference type="SUPFAM" id="SSF55961">
    <property type="entry name" value="Bet v1-like"/>
    <property type="match status" value="1"/>
</dbReference>
<evidence type="ECO:0008006" key="3">
    <source>
        <dbReference type="Google" id="ProtNLM"/>
    </source>
</evidence>